<name>A0A0E3T696_9CAUD</name>
<sequence length="46" mass="5339">MFMVNCDGIGYCSVYGVERKGLATFFLVYAEKEWKWVLAKDCRPVD</sequence>
<gene>
    <name evidence="1" type="ORF">CPT_Stills11</name>
</gene>
<reference evidence="2" key="2">
    <citation type="submission" date="2015-01" db="EMBL/GenBank/DDBJ databases">
        <title>Complete Genome of Bacillus megaterium Siphophage Stills.</title>
        <authorList>
            <person name="Lee S.S."/>
            <person name="Kongari R.R."/>
            <person name="Hernandez A.C."/>
            <person name="Everett G.F.K."/>
        </authorList>
    </citation>
    <scope>NUCLEOTIDE SEQUENCE [LARGE SCALE GENOMIC DNA]</scope>
</reference>
<evidence type="ECO:0000313" key="2">
    <source>
        <dbReference type="Proteomes" id="UP000033016"/>
    </source>
</evidence>
<reference evidence="1 2" key="1">
    <citation type="journal article" date="2015" name="Genome Announc.">
        <title>Complete Genome Sequence of Bacillus megaterium Siphophage Stills.</title>
        <authorList>
            <person name="Lee S.S."/>
            <person name="Kongari R.R."/>
            <person name="Hernandez A.C."/>
            <person name="Kuty Everett G.F."/>
        </authorList>
    </citation>
    <scope>NUCLEOTIDE SEQUENCE [LARGE SCALE GENOMIC DNA]</scope>
</reference>
<accession>A0A0E3T696</accession>
<protein>
    <submittedName>
        <fullName evidence="1">Uncharacterized protein</fullName>
    </submittedName>
</protein>
<dbReference type="Proteomes" id="UP000033016">
    <property type="component" value="Segment"/>
</dbReference>
<dbReference type="EMBL" id="KP696448">
    <property type="protein sequence ID" value="AKC02639.1"/>
    <property type="molecule type" value="Genomic_DNA"/>
</dbReference>
<proteinExistence type="predicted"/>
<keyword evidence="2" id="KW-1185">Reference proteome</keyword>
<evidence type="ECO:0000313" key="1">
    <source>
        <dbReference type="EMBL" id="AKC02639.1"/>
    </source>
</evidence>
<dbReference type="RefSeq" id="YP_009196896.1">
    <property type="nucleotide sequence ID" value="NC_028777.1"/>
</dbReference>
<organism evidence="1 2">
    <name type="scientific">Bacillus phage Stills</name>
    <dbReference type="NCBI Taxonomy" id="1610833"/>
    <lineage>
        <taxon>Viruses</taxon>
        <taxon>Duplodnaviria</taxon>
        <taxon>Heunggongvirae</taxon>
        <taxon>Uroviricota</taxon>
        <taxon>Caudoviricetes</taxon>
        <taxon>Slashvirus</taxon>
        <taxon>Slashvirus stills</taxon>
    </lineage>
</organism>
<dbReference type="KEGG" id="vg:26661049"/>